<reference evidence="1" key="1">
    <citation type="submission" date="2022-02" db="EMBL/GenBank/DDBJ databases">
        <title>Plant Genome Project.</title>
        <authorList>
            <person name="Zhang R.-G."/>
        </authorList>
    </citation>
    <scope>NUCLEOTIDE SEQUENCE</scope>
    <source>
        <strain evidence="1">AT1</strain>
    </source>
</reference>
<keyword evidence="2" id="KW-1185">Reference proteome</keyword>
<accession>A0ACC0NLT1</accession>
<proteinExistence type="predicted"/>
<organism evidence="1 2">
    <name type="scientific">Rhododendron molle</name>
    <name type="common">Chinese azalea</name>
    <name type="synonym">Azalea mollis</name>
    <dbReference type="NCBI Taxonomy" id="49168"/>
    <lineage>
        <taxon>Eukaryota</taxon>
        <taxon>Viridiplantae</taxon>
        <taxon>Streptophyta</taxon>
        <taxon>Embryophyta</taxon>
        <taxon>Tracheophyta</taxon>
        <taxon>Spermatophyta</taxon>
        <taxon>Magnoliopsida</taxon>
        <taxon>eudicotyledons</taxon>
        <taxon>Gunneridae</taxon>
        <taxon>Pentapetalae</taxon>
        <taxon>asterids</taxon>
        <taxon>Ericales</taxon>
        <taxon>Ericaceae</taxon>
        <taxon>Ericoideae</taxon>
        <taxon>Rhodoreae</taxon>
        <taxon>Rhododendron</taxon>
    </lineage>
</organism>
<dbReference type="EMBL" id="CM046392">
    <property type="protein sequence ID" value="KAI8554343.1"/>
    <property type="molecule type" value="Genomic_DNA"/>
</dbReference>
<name>A0ACC0NLT1_RHOML</name>
<comment type="caution">
    <text evidence="1">The sequence shown here is derived from an EMBL/GenBank/DDBJ whole genome shotgun (WGS) entry which is preliminary data.</text>
</comment>
<gene>
    <name evidence="1" type="ORF">RHMOL_Rhmol05G0091400</name>
</gene>
<sequence length="247" mass="28407">MLQTKPSFSTTGQIIFSVSVQSLADYKEIQQSTLIDASGILNTYAGCLDSCQRAVVFWCLSPWSFLVLFSMATINSHEASPSTTSRWSYHVFVSFRGEDTRRSFVARLYNALFSVGLRTFRDDYELERREHILSRLQKAIEGSRVSIIVLSKNYASSRWRLEELVMILKRRASGHLVIPVFYDVDPSEVGEQIGSFKEAFMRHERRIETEMGEQKEYLKGKVQEWRMALKEVANLAGFQFSPNIFEA</sequence>
<dbReference type="Proteomes" id="UP001062846">
    <property type="component" value="Chromosome 5"/>
</dbReference>
<evidence type="ECO:0000313" key="2">
    <source>
        <dbReference type="Proteomes" id="UP001062846"/>
    </source>
</evidence>
<protein>
    <submittedName>
        <fullName evidence="1">Uncharacterized protein</fullName>
    </submittedName>
</protein>
<evidence type="ECO:0000313" key="1">
    <source>
        <dbReference type="EMBL" id="KAI8554343.1"/>
    </source>
</evidence>